<dbReference type="Proteomes" id="UP000289738">
    <property type="component" value="Chromosome A01"/>
</dbReference>
<accession>A0A445ERI5</accession>
<name>A0A445ERI5_ARAHY</name>
<comment type="caution">
    <text evidence="1">The sequence shown here is derived from an EMBL/GenBank/DDBJ whole genome shotgun (WGS) entry which is preliminary data.</text>
</comment>
<dbReference type="InterPro" id="IPR004252">
    <property type="entry name" value="Probable_transposase_24"/>
</dbReference>
<evidence type="ECO:0000313" key="2">
    <source>
        <dbReference type="Proteomes" id="UP000289738"/>
    </source>
</evidence>
<gene>
    <name evidence="1" type="ORF">Ahy_A01g002710</name>
</gene>
<protein>
    <submittedName>
        <fullName evidence="1">Uncharacterized protein</fullName>
    </submittedName>
</protein>
<dbReference type="Pfam" id="PF03004">
    <property type="entry name" value="Transposase_24"/>
    <property type="match status" value="1"/>
</dbReference>
<reference evidence="1 2" key="1">
    <citation type="submission" date="2019-01" db="EMBL/GenBank/DDBJ databases">
        <title>Sequencing of cultivated peanut Arachis hypogaea provides insights into genome evolution and oil improvement.</title>
        <authorList>
            <person name="Chen X."/>
        </authorList>
    </citation>
    <scope>NUCLEOTIDE SEQUENCE [LARGE SCALE GENOMIC DNA]</scope>
    <source>
        <strain evidence="2">cv. Fuhuasheng</strain>
        <tissue evidence="1">Leaves</tissue>
    </source>
</reference>
<dbReference type="EMBL" id="SDMP01000001">
    <property type="protein sequence ID" value="RYR77991.1"/>
    <property type="molecule type" value="Genomic_DNA"/>
</dbReference>
<dbReference type="AlphaFoldDB" id="A0A445ERI5"/>
<keyword evidence="2" id="KW-1185">Reference proteome</keyword>
<proteinExistence type="predicted"/>
<evidence type="ECO:0000313" key="1">
    <source>
        <dbReference type="EMBL" id="RYR77991.1"/>
    </source>
</evidence>
<organism evidence="1 2">
    <name type="scientific">Arachis hypogaea</name>
    <name type="common">Peanut</name>
    <dbReference type="NCBI Taxonomy" id="3818"/>
    <lineage>
        <taxon>Eukaryota</taxon>
        <taxon>Viridiplantae</taxon>
        <taxon>Streptophyta</taxon>
        <taxon>Embryophyta</taxon>
        <taxon>Tracheophyta</taxon>
        <taxon>Spermatophyta</taxon>
        <taxon>Magnoliopsida</taxon>
        <taxon>eudicotyledons</taxon>
        <taxon>Gunneridae</taxon>
        <taxon>Pentapetalae</taxon>
        <taxon>rosids</taxon>
        <taxon>fabids</taxon>
        <taxon>Fabales</taxon>
        <taxon>Fabaceae</taxon>
        <taxon>Papilionoideae</taxon>
        <taxon>50 kb inversion clade</taxon>
        <taxon>dalbergioids sensu lato</taxon>
        <taxon>Dalbergieae</taxon>
        <taxon>Pterocarpus clade</taxon>
        <taxon>Arachis</taxon>
    </lineage>
</organism>
<sequence>MKQERVNYSKNSNYVPKYIPAPVWRQLLHYWATNPHFKNWSAANTVNRASNAGNSMHTGGFISMSEHARRMGEFKKRKTKLSQVALSLDNEGDVEASKKGLDIPDDYSIWNEVVTKGKKKVAFGLDLSSKLDSRNYS</sequence>